<dbReference type="Proteomes" id="UP000308730">
    <property type="component" value="Unassembled WGS sequence"/>
</dbReference>
<gene>
    <name evidence="2" type="ORF">EUX98_g7456</name>
</gene>
<evidence type="ECO:0000259" key="1">
    <source>
        <dbReference type="Pfam" id="PF20231"/>
    </source>
</evidence>
<reference evidence="2 3" key="1">
    <citation type="submission" date="2019-02" db="EMBL/GenBank/DDBJ databases">
        <title>Genome sequencing of the rare red list fungi Antrodiella citrinella (Flaviporus citrinellus).</title>
        <authorList>
            <person name="Buettner E."/>
            <person name="Kellner H."/>
        </authorList>
    </citation>
    <scope>NUCLEOTIDE SEQUENCE [LARGE SCALE GENOMIC DNA]</scope>
    <source>
        <strain evidence="2 3">DSM 108506</strain>
    </source>
</reference>
<protein>
    <recommendedName>
        <fullName evidence="1">DUF6589 domain-containing protein</fullName>
    </recommendedName>
</protein>
<dbReference type="Pfam" id="PF20231">
    <property type="entry name" value="DUF6589"/>
    <property type="match status" value="1"/>
</dbReference>
<keyword evidence="3" id="KW-1185">Reference proteome</keyword>
<feature type="domain" description="DUF6589" evidence="1">
    <location>
        <begin position="89"/>
        <end position="260"/>
    </location>
</feature>
<organism evidence="2 3">
    <name type="scientific">Antrodiella citrinella</name>
    <dbReference type="NCBI Taxonomy" id="2447956"/>
    <lineage>
        <taxon>Eukaryota</taxon>
        <taxon>Fungi</taxon>
        <taxon>Dikarya</taxon>
        <taxon>Basidiomycota</taxon>
        <taxon>Agaricomycotina</taxon>
        <taxon>Agaricomycetes</taxon>
        <taxon>Polyporales</taxon>
        <taxon>Steccherinaceae</taxon>
        <taxon>Antrodiella</taxon>
    </lineage>
</organism>
<evidence type="ECO:0000313" key="3">
    <source>
        <dbReference type="Proteomes" id="UP000308730"/>
    </source>
</evidence>
<dbReference type="EMBL" id="SGPM01000315">
    <property type="protein sequence ID" value="THH26734.1"/>
    <property type="molecule type" value="Genomic_DNA"/>
</dbReference>
<accession>A0A4S4MLH6</accession>
<sequence>MPTYNTVYRTLEHLADHEAKIVREHGKDPTTHGDICFDNLQHNIRQRDVRLGRETIVNIGIAATYYEIPDVDLKAFDIEDKRRRLQEGKRKDLTVEQLLGFVDDKHRETVGMLQWLRVLTNYVPALQPYKEHISMLYRTRGAKQQLPICATTIHPLATCQKNETIITELKDAIVDFLDQTGQTSEEHHKRLILFHGDGLSYNVLLSLKQYLQFQDNEFERCEIIEPVLAMWHTAWTNLSRIFETHWGELSRCDPSTLSYLLQFSL</sequence>
<evidence type="ECO:0000313" key="2">
    <source>
        <dbReference type="EMBL" id="THH26734.1"/>
    </source>
</evidence>
<name>A0A4S4MLH6_9APHY</name>
<dbReference type="OrthoDB" id="2801423at2759"/>
<comment type="caution">
    <text evidence="2">The sequence shown here is derived from an EMBL/GenBank/DDBJ whole genome shotgun (WGS) entry which is preliminary data.</text>
</comment>
<proteinExistence type="predicted"/>
<dbReference type="AlphaFoldDB" id="A0A4S4MLH6"/>
<dbReference type="InterPro" id="IPR046496">
    <property type="entry name" value="DUF6589"/>
</dbReference>